<dbReference type="InterPro" id="IPR013078">
    <property type="entry name" value="His_Pase_superF_clade-1"/>
</dbReference>
<comment type="caution">
    <text evidence="1">The sequence shown here is derived from an EMBL/GenBank/DDBJ whole genome shotgun (WGS) entry which is preliminary data.</text>
</comment>
<dbReference type="Gene3D" id="3.40.50.1240">
    <property type="entry name" value="Phosphoglycerate mutase-like"/>
    <property type="match status" value="1"/>
</dbReference>
<dbReference type="EMBL" id="JBHLVX010000018">
    <property type="protein sequence ID" value="MFC0267383.1"/>
    <property type="molecule type" value="Genomic_DNA"/>
</dbReference>
<accession>A0ABV6G144</accession>
<reference evidence="1 2" key="1">
    <citation type="submission" date="2024-09" db="EMBL/GenBank/DDBJ databases">
        <authorList>
            <person name="Sun Q."/>
            <person name="Mori K."/>
        </authorList>
    </citation>
    <scope>NUCLEOTIDE SEQUENCE [LARGE SCALE GENOMIC DNA]</scope>
    <source>
        <strain evidence="1 2">CCM 7415</strain>
    </source>
</reference>
<evidence type="ECO:0000313" key="1">
    <source>
        <dbReference type="EMBL" id="MFC0267383.1"/>
    </source>
</evidence>
<protein>
    <submittedName>
        <fullName evidence="1">Histidine phosphatase family protein</fullName>
    </submittedName>
</protein>
<dbReference type="Pfam" id="PF00300">
    <property type="entry name" value="His_Phos_1"/>
    <property type="match status" value="1"/>
</dbReference>
<proteinExistence type="predicted"/>
<evidence type="ECO:0000313" key="2">
    <source>
        <dbReference type="Proteomes" id="UP001589814"/>
    </source>
</evidence>
<name>A0ABV6G144_9GAMM</name>
<gene>
    <name evidence="1" type="ORF">ACFFHW_05130</name>
</gene>
<organism evidence="1 2">
    <name type="scientific">Kushneria aurantia</name>
    <dbReference type="NCBI Taxonomy" id="504092"/>
    <lineage>
        <taxon>Bacteria</taxon>
        <taxon>Pseudomonadati</taxon>
        <taxon>Pseudomonadota</taxon>
        <taxon>Gammaproteobacteria</taxon>
        <taxon>Oceanospirillales</taxon>
        <taxon>Halomonadaceae</taxon>
        <taxon>Kushneria</taxon>
    </lineage>
</organism>
<sequence>MLMRHGASQEEVGGRMAAADFRGWVARYRLAGITGDSRCERAATIARECAVVACSDLPRSLESAARLEAHNVVVSDNLLREIDLPHGSGRWPTPALPISVWLITFRLLWLFGYHGHAESRHEVRIRIRHAADRLVALARDHHSVLFVGHALFNQLLARELLARGWLGPRRPGSSHWQYGVYAWQAVETTASD</sequence>
<dbReference type="InterPro" id="IPR029033">
    <property type="entry name" value="His_PPase_superfam"/>
</dbReference>
<keyword evidence="2" id="KW-1185">Reference proteome</keyword>
<dbReference type="RefSeq" id="WP_245558761.1">
    <property type="nucleotide sequence ID" value="NZ_JBHLVX010000018.1"/>
</dbReference>
<dbReference type="Proteomes" id="UP001589814">
    <property type="component" value="Unassembled WGS sequence"/>
</dbReference>
<dbReference type="SUPFAM" id="SSF53254">
    <property type="entry name" value="Phosphoglycerate mutase-like"/>
    <property type="match status" value="1"/>
</dbReference>